<name>L1IEZ1_GUITC</name>
<dbReference type="PaxDb" id="55529-EKX34489"/>
<dbReference type="HOGENOM" id="CLU_967882_0_0_1"/>
<reference evidence="3" key="3">
    <citation type="submission" date="2015-06" db="UniProtKB">
        <authorList>
            <consortium name="EnsemblProtists"/>
        </authorList>
    </citation>
    <scope>IDENTIFICATION</scope>
</reference>
<dbReference type="EnsemblProtists" id="EKX34489">
    <property type="protein sequence ID" value="EKX34489"/>
    <property type="gene ID" value="GUITHDRAFT_119326"/>
</dbReference>
<organism evidence="2">
    <name type="scientific">Guillardia theta (strain CCMP2712)</name>
    <name type="common">Cryptophyte</name>
    <dbReference type="NCBI Taxonomy" id="905079"/>
    <lineage>
        <taxon>Eukaryota</taxon>
        <taxon>Cryptophyceae</taxon>
        <taxon>Pyrenomonadales</taxon>
        <taxon>Geminigeraceae</taxon>
        <taxon>Guillardia</taxon>
    </lineage>
</organism>
<dbReference type="AlphaFoldDB" id="L1IEZ1"/>
<keyword evidence="1" id="KW-0175">Coiled coil</keyword>
<dbReference type="RefSeq" id="XP_005821469.1">
    <property type="nucleotide sequence ID" value="XM_005821412.1"/>
</dbReference>
<keyword evidence="4" id="KW-1185">Reference proteome</keyword>
<feature type="coiled-coil region" evidence="1">
    <location>
        <begin position="219"/>
        <end position="249"/>
    </location>
</feature>
<sequence length="288" mass="32667">MSSNQKGRARWVRTRLSSEIIDDSFQVKVDSSMPMAGQPPCISPSRVTSSYAGWILQGWQGKKEGEEEEEDALPSPLLVEDELGDIPSQLRKEPRRELNFTSFGSMLSPKRNFFSPRDFDSCCDASDFACSVGSYETQDTLQSKTLLAKLEHAEREKEGLVIALSDLEHRISASVAELERQTQTALRKSNKEVKCEDEGKAVERSLNLLRTTLEDVDGEDDWEEMKQKVEAILEEVANKRGKQQKLKEKEVGRLLLHKSRFCSSCHSQNPMEDCLSPRENKYDFLIDA</sequence>
<gene>
    <name evidence="2" type="ORF">GUITHDRAFT_119326</name>
</gene>
<reference evidence="4" key="2">
    <citation type="submission" date="2012-11" db="EMBL/GenBank/DDBJ databases">
        <authorList>
            <person name="Kuo A."/>
            <person name="Curtis B.A."/>
            <person name="Tanifuji G."/>
            <person name="Burki F."/>
            <person name="Gruber A."/>
            <person name="Irimia M."/>
            <person name="Maruyama S."/>
            <person name="Arias M.C."/>
            <person name="Ball S.G."/>
            <person name="Gile G.H."/>
            <person name="Hirakawa Y."/>
            <person name="Hopkins J.F."/>
            <person name="Rensing S.A."/>
            <person name="Schmutz J."/>
            <person name="Symeonidi A."/>
            <person name="Elias M."/>
            <person name="Eveleigh R.J."/>
            <person name="Herman E.K."/>
            <person name="Klute M.J."/>
            <person name="Nakayama T."/>
            <person name="Obornik M."/>
            <person name="Reyes-Prieto A."/>
            <person name="Armbrust E.V."/>
            <person name="Aves S.J."/>
            <person name="Beiko R.G."/>
            <person name="Coutinho P."/>
            <person name="Dacks J.B."/>
            <person name="Durnford D.G."/>
            <person name="Fast N.M."/>
            <person name="Green B.R."/>
            <person name="Grisdale C."/>
            <person name="Hempe F."/>
            <person name="Henrissat B."/>
            <person name="Hoppner M.P."/>
            <person name="Ishida K.-I."/>
            <person name="Kim E."/>
            <person name="Koreny L."/>
            <person name="Kroth P.G."/>
            <person name="Liu Y."/>
            <person name="Malik S.-B."/>
            <person name="Maier U.G."/>
            <person name="McRose D."/>
            <person name="Mock T."/>
            <person name="Neilson J.A."/>
            <person name="Onodera N.T."/>
            <person name="Poole A.M."/>
            <person name="Pritham E.J."/>
            <person name="Richards T.A."/>
            <person name="Rocap G."/>
            <person name="Roy S.W."/>
            <person name="Sarai C."/>
            <person name="Schaack S."/>
            <person name="Shirato S."/>
            <person name="Slamovits C.H."/>
            <person name="Spencer D.F."/>
            <person name="Suzuki S."/>
            <person name="Worden A.Z."/>
            <person name="Zauner S."/>
            <person name="Barry K."/>
            <person name="Bell C."/>
            <person name="Bharti A.K."/>
            <person name="Crow J.A."/>
            <person name="Grimwood J."/>
            <person name="Kramer R."/>
            <person name="Lindquist E."/>
            <person name="Lucas S."/>
            <person name="Salamov A."/>
            <person name="McFadden G.I."/>
            <person name="Lane C.E."/>
            <person name="Keeling P.J."/>
            <person name="Gray M.W."/>
            <person name="Grigoriev I.V."/>
            <person name="Archibald J.M."/>
        </authorList>
    </citation>
    <scope>NUCLEOTIDE SEQUENCE</scope>
    <source>
        <strain evidence="4">CCMP2712</strain>
    </source>
</reference>
<protein>
    <submittedName>
        <fullName evidence="2 3">Uncharacterized protein</fullName>
    </submittedName>
</protein>
<dbReference type="GeneID" id="17291239"/>
<evidence type="ECO:0000313" key="4">
    <source>
        <dbReference type="Proteomes" id="UP000011087"/>
    </source>
</evidence>
<reference evidence="2 4" key="1">
    <citation type="journal article" date="2012" name="Nature">
        <title>Algal genomes reveal evolutionary mosaicism and the fate of nucleomorphs.</title>
        <authorList>
            <consortium name="DOE Joint Genome Institute"/>
            <person name="Curtis B.A."/>
            <person name="Tanifuji G."/>
            <person name="Burki F."/>
            <person name="Gruber A."/>
            <person name="Irimia M."/>
            <person name="Maruyama S."/>
            <person name="Arias M.C."/>
            <person name="Ball S.G."/>
            <person name="Gile G.H."/>
            <person name="Hirakawa Y."/>
            <person name="Hopkins J.F."/>
            <person name="Kuo A."/>
            <person name="Rensing S.A."/>
            <person name="Schmutz J."/>
            <person name="Symeonidi A."/>
            <person name="Elias M."/>
            <person name="Eveleigh R.J."/>
            <person name="Herman E.K."/>
            <person name="Klute M.J."/>
            <person name="Nakayama T."/>
            <person name="Obornik M."/>
            <person name="Reyes-Prieto A."/>
            <person name="Armbrust E.V."/>
            <person name="Aves S.J."/>
            <person name="Beiko R.G."/>
            <person name="Coutinho P."/>
            <person name="Dacks J.B."/>
            <person name="Durnford D.G."/>
            <person name="Fast N.M."/>
            <person name="Green B.R."/>
            <person name="Grisdale C.J."/>
            <person name="Hempel F."/>
            <person name="Henrissat B."/>
            <person name="Hoppner M.P."/>
            <person name="Ishida K."/>
            <person name="Kim E."/>
            <person name="Koreny L."/>
            <person name="Kroth P.G."/>
            <person name="Liu Y."/>
            <person name="Malik S.B."/>
            <person name="Maier U.G."/>
            <person name="McRose D."/>
            <person name="Mock T."/>
            <person name="Neilson J.A."/>
            <person name="Onodera N.T."/>
            <person name="Poole A.M."/>
            <person name="Pritham E.J."/>
            <person name="Richards T.A."/>
            <person name="Rocap G."/>
            <person name="Roy S.W."/>
            <person name="Sarai C."/>
            <person name="Schaack S."/>
            <person name="Shirato S."/>
            <person name="Slamovits C.H."/>
            <person name="Spencer D.F."/>
            <person name="Suzuki S."/>
            <person name="Worden A.Z."/>
            <person name="Zauner S."/>
            <person name="Barry K."/>
            <person name="Bell C."/>
            <person name="Bharti A.K."/>
            <person name="Crow J.A."/>
            <person name="Grimwood J."/>
            <person name="Kramer R."/>
            <person name="Lindquist E."/>
            <person name="Lucas S."/>
            <person name="Salamov A."/>
            <person name="McFadden G.I."/>
            <person name="Lane C.E."/>
            <person name="Keeling P.J."/>
            <person name="Gray M.W."/>
            <person name="Grigoriev I.V."/>
            <person name="Archibald J.M."/>
        </authorList>
    </citation>
    <scope>NUCLEOTIDE SEQUENCE</scope>
    <source>
        <strain evidence="2 4">CCMP2712</strain>
    </source>
</reference>
<evidence type="ECO:0000313" key="2">
    <source>
        <dbReference type="EMBL" id="EKX34489.1"/>
    </source>
</evidence>
<dbReference type="KEGG" id="gtt:GUITHDRAFT_119326"/>
<dbReference type="EMBL" id="JH993108">
    <property type="protein sequence ID" value="EKX34489.1"/>
    <property type="molecule type" value="Genomic_DNA"/>
</dbReference>
<dbReference type="Proteomes" id="UP000011087">
    <property type="component" value="Unassembled WGS sequence"/>
</dbReference>
<evidence type="ECO:0000313" key="3">
    <source>
        <dbReference type="EnsemblProtists" id="EKX34489"/>
    </source>
</evidence>
<proteinExistence type="predicted"/>
<accession>L1IEZ1</accession>
<evidence type="ECO:0000256" key="1">
    <source>
        <dbReference type="SAM" id="Coils"/>
    </source>
</evidence>